<keyword evidence="7" id="KW-1185">Reference proteome</keyword>
<dbReference type="PANTHER" id="PTHR38776:SF1">
    <property type="entry name" value="MLTA-INTERACTING PROTEIN-RELATED"/>
    <property type="match status" value="1"/>
</dbReference>
<evidence type="ECO:0000256" key="3">
    <source>
        <dbReference type="ARBA" id="ARBA00022729"/>
    </source>
</evidence>
<keyword evidence="5" id="KW-0998">Cell outer membrane</keyword>
<dbReference type="Proteomes" id="UP000239007">
    <property type="component" value="Unassembled WGS sequence"/>
</dbReference>
<accession>A0A2S7UUL2</accession>
<dbReference type="AlphaFoldDB" id="A0A2S7UUL2"/>
<evidence type="ECO:0000256" key="5">
    <source>
        <dbReference type="ARBA" id="ARBA00023237"/>
    </source>
</evidence>
<dbReference type="GO" id="GO:0009279">
    <property type="term" value="C:cell outer membrane"/>
    <property type="evidence" value="ECO:0007669"/>
    <property type="project" value="UniProtKB-SubCell"/>
</dbReference>
<dbReference type="PANTHER" id="PTHR38776">
    <property type="entry name" value="MLTA-INTERACTING PROTEIN-RELATED"/>
    <property type="match status" value="1"/>
</dbReference>
<protein>
    <recommendedName>
        <fullName evidence="8">MipA/OmpV family protein</fullName>
    </recommendedName>
</protein>
<proteinExistence type="inferred from homology"/>
<dbReference type="EMBL" id="MSCH01000003">
    <property type="protein sequence ID" value="PQJ52960.1"/>
    <property type="molecule type" value="Genomic_DNA"/>
</dbReference>
<keyword evidence="3" id="KW-0732">Signal</keyword>
<evidence type="ECO:0000313" key="6">
    <source>
        <dbReference type="EMBL" id="PQJ52960.1"/>
    </source>
</evidence>
<evidence type="ECO:0000256" key="1">
    <source>
        <dbReference type="ARBA" id="ARBA00004442"/>
    </source>
</evidence>
<keyword evidence="4" id="KW-0472">Membrane</keyword>
<evidence type="ECO:0000256" key="2">
    <source>
        <dbReference type="ARBA" id="ARBA00005722"/>
    </source>
</evidence>
<gene>
    <name evidence="6" type="ORF">BTO11_04350</name>
</gene>
<evidence type="ECO:0000313" key="7">
    <source>
        <dbReference type="Proteomes" id="UP000239007"/>
    </source>
</evidence>
<name>A0A2S7UUL2_9GAMM</name>
<reference evidence="6 7" key="1">
    <citation type="submission" date="2016-12" db="EMBL/GenBank/DDBJ databases">
        <title>Diversity of luminous bacteria.</title>
        <authorList>
            <person name="Yoshizawa S."/>
            <person name="Kogure K."/>
        </authorList>
    </citation>
    <scope>NUCLEOTIDE SEQUENCE [LARGE SCALE GENOMIC DNA]</scope>
    <source>
        <strain evidence="6 7">SA4-48</strain>
    </source>
</reference>
<organism evidence="6 7">
    <name type="scientific">Psychrosphaera saromensis</name>
    <dbReference type="NCBI Taxonomy" id="716813"/>
    <lineage>
        <taxon>Bacteria</taxon>
        <taxon>Pseudomonadati</taxon>
        <taxon>Pseudomonadota</taxon>
        <taxon>Gammaproteobacteria</taxon>
        <taxon>Alteromonadales</taxon>
        <taxon>Pseudoalteromonadaceae</taxon>
        <taxon>Psychrosphaera</taxon>
    </lineage>
</organism>
<dbReference type="Pfam" id="PF06629">
    <property type="entry name" value="MipA"/>
    <property type="match status" value="1"/>
</dbReference>
<sequence>MLITLINGELNIQYIDRYIFILLILMIPFNSLADAGSCDIFEVIDCDKNVVSPKEKKGKWILGVGLAHAHGVPDYIGSDESRNLTLPLPYILYNGPKMKISSSGINRKLFHHDKLFVSLSLSGAIPVDSDKNQARKGMDDIDAVFEYGPSFKYFLQGNNKADSALFIDLNFREARTLKLDSLNFSSSPSVVFRKKLQQDYFMGQVSMSSTFKFEFVSDKYAQAFYGVDEAFETATRESYKAEGGYAGIRFNSSLRWQRDNQIVSLFFAYSDISAAKYVSSPLVKVTSHTLFGGSYFWLFD</sequence>
<evidence type="ECO:0000256" key="4">
    <source>
        <dbReference type="ARBA" id="ARBA00023136"/>
    </source>
</evidence>
<evidence type="ECO:0008006" key="8">
    <source>
        <dbReference type="Google" id="ProtNLM"/>
    </source>
</evidence>
<comment type="caution">
    <text evidence="6">The sequence shown here is derived from an EMBL/GenBank/DDBJ whole genome shotgun (WGS) entry which is preliminary data.</text>
</comment>
<dbReference type="InterPro" id="IPR010583">
    <property type="entry name" value="MipA"/>
</dbReference>
<comment type="subcellular location">
    <subcellularLocation>
        <location evidence="1">Cell outer membrane</location>
    </subcellularLocation>
</comment>
<comment type="similarity">
    <text evidence="2">Belongs to the MipA/OmpV family.</text>
</comment>